<protein>
    <submittedName>
        <fullName evidence="2">Uncharacterized protein</fullName>
    </submittedName>
</protein>
<keyword evidence="1" id="KW-0812">Transmembrane</keyword>
<keyword evidence="3" id="KW-1185">Reference proteome</keyword>
<reference evidence="2 3" key="1">
    <citation type="journal article" date="2018" name="Mol. Plant">
        <title>The genome of Artemisia annua provides insight into the evolution of Asteraceae family and artemisinin biosynthesis.</title>
        <authorList>
            <person name="Shen Q."/>
            <person name="Zhang L."/>
            <person name="Liao Z."/>
            <person name="Wang S."/>
            <person name="Yan T."/>
            <person name="Shi P."/>
            <person name="Liu M."/>
            <person name="Fu X."/>
            <person name="Pan Q."/>
            <person name="Wang Y."/>
            <person name="Lv Z."/>
            <person name="Lu X."/>
            <person name="Zhang F."/>
            <person name="Jiang W."/>
            <person name="Ma Y."/>
            <person name="Chen M."/>
            <person name="Hao X."/>
            <person name="Li L."/>
            <person name="Tang Y."/>
            <person name="Lv G."/>
            <person name="Zhou Y."/>
            <person name="Sun X."/>
            <person name="Brodelius P.E."/>
            <person name="Rose J.K.C."/>
            <person name="Tang K."/>
        </authorList>
    </citation>
    <scope>NUCLEOTIDE SEQUENCE [LARGE SCALE GENOMIC DNA]</scope>
    <source>
        <strain evidence="3">cv. Huhao1</strain>
        <tissue evidence="2">Leaf</tissue>
    </source>
</reference>
<evidence type="ECO:0000256" key="1">
    <source>
        <dbReference type="SAM" id="Phobius"/>
    </source>
</evidence>
<dbReference type="SUPFAM" id="SSF48452">
    <property type="entry name" value="TPR-like"/>
    <property type="match status" value="1"/>
</dbReference>
<dbReference type="Proteomes" id="UP000245207">
    <property type="component" value="Unassembled WGS sequence"/>
</dbReference>
<gene>
    <name evidence="2" type="ORF">CTI12_AA517510</name>
</gene>
<sequence>MTSHGLNLVCKAAQVEEYLKELEECKTEENYARFIHAAIHSERDSHVHQALEMIGANINSYEGNNSELYYQLGIGLYRIGDVKGAKKALEDCLKIDQTFWEARSLLENVELVLGRDEAKATRSKSLKHVAAACGGLVVGVAFTMFFSWEQLNEIFGGIKKAGELGESIEKMTTDGTKAGVGKASFLMGIVGAAVLIGLKKSSSG</sequence>
<dbReference type="EMBL" id="PKPP01010823">
    <property type="protein sequence ID" value="PWA45317.1"/>
    <property type="molecule type" value="Genomic_DNA"/>
</dbReference>
<proteinExistence type="predicted"/>
<accession>A0A2U1L8J3</accession>
<feature type="transmembrane region" description="Helical" evidence="1">
    <location>
        <begin position="179"/>
        <end position="198"/>
    </location>
</feature>
<evidence type="ECO:0000313" key="3">
    <source>
        <dbReference type="Proteomes" id="UP000245207"/>
    </source>
</evidence>
<dbReference type="AlphaFoldDB" id="A0A2U1L8J3"/>
<organism evidence="2 3">
    <name type="scientific">Artemisia annua</name>
    <name type="common">Sweet wormwood</name>
    <dbReference type="NCBI Taxonomy" id="35608"/>
    <lineage>
        <taxon>Eukaryota</taxon>
        <taxon>Viridiplantae</taxon>
        <taxon>Streptophyta</taxon>
        <taxon>Embryophyta</taxon>
        <taxon>Tracheophyta</taxon>
        <taxon>Spermatophyta</taxon>
        <taxon>Magnoliopsida</taxon>
        <taxon>eudicotyledons</taxon>
        <taxon>Gunneridae</taxon>
        <taxon>Pentapetalae</taxon>
        <taxon>asterids</taxon>
        <taxon>campanulids</taxon>
        <taxon>Asterales</taxon>
        <taxon>Asteraceae</taxon>
        <taxon>Asteroideae</taxon>
        <taxon>Anthemideae</taxon>
        <taxon>Artemisiinae</taxon>
        <taxon>Artemisia</taxon>
    </lineage>
</organism>
<keyword evidence="1" id="KW-0472">Membrane</keyword>
<comment type="caution">
    <text evidence="2">The sequence shown here is derived from an EMBL/GenBank/DDBJ whole genome shotgun (WGS) entry which is preliminary data.</text>
</comment>
<evidence type="ECO:0000313" key="2">
    <source>
        <dbReference type="EMBL" id="PWA45317.1"/>
    </source>
</evidence>
<name>A0A2U1L8J3_ARTAN</name>
<keyword evidence="1" id="KW-1133">Transmembrane helix</keyword>
<feature type="transmembrane region" description="Helical" evidence="1">
    <location>
        <begin position="129"/>
        <end position="148"/>
    </location>
</feature>
<dbReference type="InterPro" id="IPR011990">
    <property type="entry name" value="TPR-like_helical_dom_sf"/>
</dbReference>
<dbReference type="Gene3D" id="1.25.40.10">
    <property type="entry name" value="Tetratricopeptide repeat domain"/>
    <property type="match status" value="1"/>
</dbReference>